<evidence type="ECO:0000256" key="5">
    <source>
        <dbReference type="ARBA" id="ARBA00022833"/>
    </source>
</evidence>
<keyword evidence="4" id="KW-0833">Ubl conjugation pathway</keyword>
<comment type="caution">
    <text evidence="7">The sequence shown here is derived from an EMBL/GenBank/DDBJ whole genome shotgun (WGS) entry which is preliminary data.</text>
</comment>
<dbReference type="EMBL" id="JAVXUP010000758">
    <property type="protein sequence ID" value="KAK3021463.1"/>
    <property type="molecule type" value="Genomic_DNA"/>
</dbReference>
<dbReference type="PANTHER" id="PTHR11685">
    <property type="entry name" value="RBR FAMILY RING FINGER AND IBR DOMAIN-CONTAINING"/>
    <property type="match status" value="1"/>
</dbReference>
<evidence type="ECO:0000256" key="2">
    <source>
        <dbReference type="ARBA" id="ARBA00022723"/>
    </source>
</evidence>
<dbReference type="GO" id="GO:0016567">
    <property type="term" value="P:protein ubiquitination"/>
    <property type="evidence" value="ECO:0007669"/>
    <property type="project" value="InterPro"/>
</dbReference>
<name>A0AA89B063_9ASTE</name>
<reference evidence="7" key="1">
    <citation type="submission" date="2022-12" db="EMBL/GenBank/DDBJ databases">
        <title>Draft genome assemblies for two species of Escallonia (Escalloniales).</title>
        <authorList>
            <person name="Chanderbali A."/>
            <person name="Dervinis C."/>
            <person name="Anghel I."/>
            <person name="Soltis D."/>
            <person name="Soltis P."/>
            <person name="Zapata F."/>
        </authorList>
    </citation>
    <scope>NUCLEOTIDE SEQUENCE</scope>
    <source>
        <strain evidence="7">UCBG64.0493</strain>
        <tissue evidence="7">Leaf</tissue>
    </source>
</reference>
<dbReference type="InterPro" id="IPR002867">
    <property type="entry name" value="IBR_dom"/>
</dbReference>
<dbReference type="Pfam" id="PF01485">
    <property type="entry name" value="IBR"/>
    <property type="match status" value="1"/>
</dbReference>
<dbReference type="GO" id="GO:0008270">
    <property type="term" value="F:zinc ion binding"/>
    <property type="evidence" value="ECO:0007669"/>
    <property type="project" value="UniProtKB-KW"/>
</dbReference>
<evidence type="ECO:0000256" key="4">
    <source>
        <dbReference type="ARBA" id="ARBA00022786"/>
    </source>
</evidence>
<keyword evidence="8" id="KW-1185">Reference proteome</keyword>
<keyword evidence="2" id="KW-0479">Metal-binding</keyword>
<sequence length="220" mass="24725">MQEVILTSLLNASSSAILRSPTLLSKLKKIRKVVAKPSGSMFYEIRLEKSLIPKDILVQWDESLCKSLVPESQKLYCPFRDCSAVLINDYGEGIEKIDCPECRRMFCMVCHFLLDSEFTCKEFQKLNAKKILWRISLPRRNNGGNVRSAKSMLKRLKIVSILLAGVFMNFATGVDHSTLHIIAVADQGPRVESGWHINLTYEEESIESGSANIIGNNIAC</sequence>
<protein>
    <recommendedName>
        <fullName evidence="6">IBR domain-containing protein</fullName>
    </recommendedName>
</protein>
<dbReference type="GO" id="GO:0004842">
    <property type="term" value="F:ubiquitin-protein transferase activity"/>
    <property type="evidence" value="ECO:0007669"/>
    <property type="project" value="InterPro"/>
</dbReference>
<dbReference type="InterPro" id="IPR031127">
    <property type="entry name" value="E3_UB_ligase_RBR"/>
</dbReference>
<evidence type="ECO:0000313" key="8">
    <source>
        <dbReference type="Proteomes" id="UP001188597"/>
    </source>
</evidence>
<comment type="cofactor">
    <cofactor evidence="1">
        <name>Zn(2+)</name>
        <dbReference type="ChEBI" id="CHEBI:29105"/>
    </cofactor>
</comment>
<gene>
    <name evidence="7" type="ORF">RJ639_047635</name>
</gene>
<dbReference type="AlphaFoldDB" id="A0AA89B063"/>
<organism evidence="7 8">
    <name type="scientific">Escallonia herrerae</name>
    <dbReference type="NCBI Taxonomy" id="1293975"/>
    <lineage>
        <taxon>Eukaryota</taxon>
        <taxon>Viridiplantae</taxon>
        <taxon>Streptophyta</taxon>
        <taxon>Embryophyta</taxon>
        <taxon>Tracheophyta</taxon>
        <taxon>Spermatophyta</taxon>
        <taxon>Magnoliopsida</taxon>
        <taxon>eudicotyledons</taxon>
        <taxon>Gunneridae</taxon>
        <taxon>Pentapetalae</taxon>
        <taxon>asterids</taxon>
        <taxon>campanulids</taxon>
        <taxon>Escalloniales</taxon>
        <taxon>Escalloniaceae</taxon>
        <taxon>Escallonia</taxon>
    </lineage>
</organism>
<evidence type="ECO:0000256" key="1">
    <source>
        <dbReference type="ARBA" id="ARBA00001947"/>
    </source>
</evidence>
<proteinExistence type="predicted"/>
<keyword evidence="3" id="KW-0863">Zinc-finger</keyword>
<dbReference type="SUPFAM" id="SSF57850">
    <property type="entry name" value="RING/U-box"/>
    <property type="match status" value="1"/>
</dbReference>
<keyword evidence="5" id="KW-0862">Zinc</keyword>
<dbReference type="Proteomes" id="UP001188597">
    <property type="component" value="Unassembled WGS sequence"/>
</dbReference>
<feature type="domain" description="IBR" evidence="6">
    <location>
        <begin position="58"/>
        <end position="120"/>
    </location>
</feature>
<evidence type="ECO:0000259" key="6">
    <source>
        <dbReference type="SMART" id="SM00647"/>
    </source>
</evidence>
<evidence type="ECO:0000313" key="7">
    <source>
        <dbReference type="EMBL" id="KAK3021463.1"/>
    </source>
</evidence>
<evidence type="ECO:0000256" key="3">
    <source>
        <dbReference type="ARBA" id="ARBA00022771"/>
    </source>
</evidence>
<accession>A0AA89B063</accession>
<dbReference type="SMART" id="SM00647">
    <property type="entry name" value="IBR"/>
    <property type="match status" value="1"/>
</dbReference>